<keyword evidence="2" id="KW-0732">Signal</keyword>
<evidence type="ECO:0000256" key="1">
    <source>
        <dbReference type="SAM" id="MobiDB-lite"/>
    </source>
</evidence>
<gene>
    <name evidence="3" type="ORF">Q5P01_021412</name>
</gene>
<feature type="compositionally biased region" description="Basic and acidic residues" evidence="1">
    <location>
        <begin position="131"/>
        <end position="140"/>
    </location>
</feature>
<dbReference type="AlphaFoldDB" id="A0AA88LU59"/>
<comment type="caution">
    <text evidence="3">The sequence shown here is derived from an EMBL/GenBank/DDBJ whole genome shotgun (WGS) entry which is preliminary data.</text>
</comment>
<name>A0AA88LU59_CHASR</name>
<dbReference type="Proteomes" id="UP001187415">
    <property type="component" value="Unassembled WGS sequence"/>
</dbReference>
<dbReference type="EMBL" id="JAUPFM010000017">
    <property type="protein sequence ID" value="KAK2824237.1"/>
    <property type="molecule type" value="Genomic_DNA"/>
</dbReference>
<feature type="region of interest" description="Disordered" evidence="1">
    <location>
        <begin position="246"/>
        <end position="265"/>
    </location>
</feature>
<proteinExistence type="predicted"/>
<evidence type="ECO:0000313" key="3">
    <source>
        <dbReference type="EMBL" id="KAK2824237.1"/>
    </source>
</evidence>
<protein>
    <submittedName>
        <fullName evidence="3">Uncharacterized protein</fullName>
    </submittedName>
</protein>
<feature type="compositionally biased region" description="Acidic residues" evidence="1">
    <location>
        <begin position="255"/>
        <end position="265"/>
    </location>
</feature>
<reference evidence="3" key="1">
    <citation type="submission" date="2023-07" db="EMBL/GenBank/DDBJ databases">
        <title>Chromosome-level Genome Assembly of Striped Snakehead (Channa striata).</title>
        <authorList>
            <person name="Liu H."/>
        </authorList>
    </citation>
    <scope>NUCLEOTIDE SEQUENCE</scope>
    <source>
        <strain evidence="3">Gz</strain>
        <tissue evidence="3">Muscle</tissue>
    </source>
</reference>
<evidence type="ECO:0000313" key="4">
    <source>
        <dbReference type="Proteomes" id="UP001187415"/>
    </source>
</evidence>
<accession>A0AA88LU59</accession>
<organism evidence="3 4">
    <name type="scientific">Channa striata</name>
    <name type="common">Snakehead murrel</name>
    <name type="synonym">Ophicephalus striatus</name>
    <dbReference type="NCBI Taxonomy" id="64152"/>
    <lineage>
        <taxon>Eukaryota</taxon>
        <taxon>Metazoa</taxon>
        <taxon>Chordata</taxon>
        <taxon>Craniata</taxon>
        <taxon>Vertebrata</taxon>
        <taxon>Euteleostomi</taxon>
        <taxon>Actinopterygii</taxon>
        <taxon>Neopterygii</taxon>
        <taxon>Teleostei</taxon>
        <taxon>Neoteleostei</taxon>
        <taxon>Acanthomorphata</taxon>
        <taxon>Anabantaria</taxon>
        <taxon>Anabantiformes</taxon>
        <taxon>Channoidei</taxon>
        <taxon>Channidae</taxon>
        <taxon>Channa</taxon>
    </lineage>
</organism>
<keyword evidence="4" id="KW-1185">Reference proteome</keyword>
<feature type="chain" id="PRO_5041702802" evidence="2">
    <location>
        <begin position="19"/>
        <end position="265"/>
    </location>
</feature>
<feature type="region of interest" description="Disordered" evidence="1">
    <location>
        <begin position="126"/>
        <end position="153"/>
    </location>
</feature>
<feature type="signal peptide" evidence="2">
    <location>
        <begin position="1"/>
        <end position="18"/>
    </location>
</feature>
<sequence length="265" mass="30716">MFRFSLIVCVSLIVGITAKPYKPWNKPRDGAVQDTVVSTDDKGKMSWGVEVEPPENMDQTHYDIDPRMKIWLDMMASGLDKQPVKAEEDMDELYHPSVADLLKVQMQTLDALPAADIQTKVSQEDMTYNQKPEEDRDNIDHPVFSNVPLEEPEQDLDEVYEEQMKVLMGYLAPLMAEHKAAHSEPEMDEDELHHDNQHPIVETQPLKHKVRVHLQAEEDMDVLYHKDLPELVLYQVDAEADVPVHFPRQRRHTEPEEDLDGFYHQ</sequence>
<evidence type="ECO:0000256" key="2">
    <source>
        <dbReference type="SAM" id="SignalP"/>
    </source>
</evidence>